<dbReference type="AlphaFoldDB" id="A0AA86Q3Z7"/>
<evidence type="ECO:0000313" key="2">
    <source>
        <dbReference type="EMBL" id="CAI9951586.1"/>
    </source>
</evidence>
<keyword evidence="4" id="KW-1185">Reference proteome</keyword>
<organism evidence="2">
    <name type="scientific">Hexamita inflata</name>
    <dbReference type="NCBI Taxonomy" id="28002"/>
    <lineage>
        <taxon>Eukaryota</taxon>
        <taxon>Metamonada</taxon>
        <taxon>Diplomonadida</taxon>
        <taxon>Hexamitidae</taxon>
        <taxon>Hexamitinae</taxon>
        <taxon>Hexamita</taxon>
    </lineage>
</organism>
<feature type="coiled-coil region" evidence="1">
    <location>
        <begin position="94"/>
        <end position="160"/>
    </location>
</feature>
<gene>
    <name evidence="3" type="ORF">HINF_LOCUS20413</name>
    <name evidence="2" type="ORF">HINF_LOCUS39231</name>
</gene>
<reference evidence="2" key="1">
    <citation type="submission" date="2023-06" db="EMBL/GenBank/DDBJ databases">
        <authorList>
            <person name="Kurt Z."/>
        </authorList>
    </citation>
    <scope>NUCLEOTIDE SEQUENCE</scope>
</reference>
<protein>
    <submittedName>
        <fullName evidence="3">Hypothetical_protein</fullName>
    </submittedName>
</protein>
<dbReference type="EMBL" id="CATOUU010000825">
    <property type="protein sequence ID" value="CAI9951586.1"/>
    <property type="molecule type" value="Genomic_DNA"/>
</dbReference>
<comment type="caution">
    <text evidence="2">The sequence shown here is derived from an EMBL/GenBank/DDBJ whole genome shotgun (WGS) entry which is preliminary data.</text>
</comment>
<proteinExistence type="predicted"/>
<name>A0AA86Q3Z7_9EUKA</name>
<keyword evidence="1" id="KW-0175">Coiled coil</keyword>
<evidence type="ECO:0000313" key="4">
    <source>
        <dbReference type="Proteomes" id="UP001642409"/>
    </source>
</evidence>
<evidence type="ECO:0000256" key="1">
    <source>
        <dbReference type="SAM" id="Coils"/>
    </source>
</evidence>
<reference evidence="3 4" key="2">
    <citation type="submission" date="2024-07" db="EMBL/GenBank/DDBJ databases">
        <authorList>
            <person name="Akdeniz Z."/>
        </authorList>
    </citation>
    <scope>NUCLEOTIDE SEQUENCE [LARGE SCALE GENOMIC DNA]</scope>
</reference>
<dbReference type="EMBL" id="CAXDID020000055">
    <property type="protein sequence ID" value="CAL6006980.1"/>
    <property type="molecule type" value="Genomic_DNA"/>
</dbReference>
<dbReference type="Proteomes" id="UP001642409">
    <property type="component" value="Unassembled WGS sequence"/>
</dbReference>
<accession>A0AA86Q3Z7</accession>
<evidence type="ECO:0000313" key="3">
    <source>
        <dbReference type="EMBL" id="CAL6006980.1"/>
    </source>
</evidence>
<sequence length="215" mass="24678">MFKVPQKSCDLSQLMSLSPQIIIESGNMKAIRDITDDLAYGNFSDLQTISKLPQLYRVLILTQLALQLQTFDQHTLVLQLHESEQISSELQLDCERTRADLQNSLEELNYLRNQQIQLDVQSTKTINLLENDFNQIQAQNQELKNDLMQTKSKLQLFNQIVLVDHEQQTEREPAVLGAEVTGAEATEKETADKQCETVTFVKVKKHRHISAHDQM</sequence>